<dbReference type="Gene3D" id="1.20.1280.50">
    <property type="match status" value="1"/>
</dbReference>
<reference evidence="1 2" key="1">
    <citation type="journal article" date="2020" name="ISME J.">
        <title>Uncovering the hidden diversity of litter-decomposition mechanisms in mushroom-forming fungi.</title>
        <authorList>
            <person name="Floudas D."/>
            <person name="Bentzer J."/>
            <person name="Ahren D."/>
            <person name="Johansson T."/>
            <person name="Persson P."/>
            <person name="Tunlid A."/>
        </authorList>
    </citation>
    <scope>NUCLEOTIDE SEQUENCE [LARGE SCALE GENOMIC DNA]</scope>
    <source>
        <strain evidence="1 2">CBS 101986</strain>
    </source>
</reference>
<dbReference type="EMBL" id="JAACJJ010000028">
    <property type="protein sequence ID" value="KAF5322245.1"/>
    <property type="molecule type" value="Genomic_DNA"/>
</dbReference>
<evidence type="ECO:0008006" key="3">
    <source>
        <dbReference type="Google" id="ProtNLM"/>
    </source>
</evidence>
<evidence type="ECO:0000313" key="2">
    <source>
        <dbReference type="Proteomes" id="UP000567179"/>
    </source>
</evidence>
<dbReference type="AlphaFoldDB" id="A0A8H5BFE1"/>
<organism evidence="1 2">
    <name type="scientific">Psilocybe cf. subviscida</name>
    <dbReference type="NCBI Taxonomy" id="2480587"/>
    <lineage>
        <taxon>Eukaryota</taxon>
        <taxon>Fungi</taxon>
        <taxon>Dikarya</taxon>
        <taxon>Basidiomycota</taxon>
        <taxon>Agaricomycotina</taxon>
        <taxon>Agaricomycetes</taxon>
        <taxon>Agaricomycetidae</taxon>
        <taxon>Agaricales</taxon>
        <taxon>Agaricineae</taxon>
        <taxon>Strophariaceae</taxon>
        <taxon>Psilocybe</taxon>
    </lineage>
</organism>
<comment type="caution">
    <text evidence="1">The sequence shown here is derived from an EMBL/GenBank/DDBJ whole genome shotgun (WGS) entry which is preliminary data.</text>
</comment>
<keyword evidence="2" id="KW-1185">Reference proteome</keyword>
<dbReference type="OrthoDB" id="3365698at2759"/>
<sequence length="639" mass="73897">MCPFFLLALRRQLYTTPLHEMELSRELPPELLTDVFEWLYVTSLAGYSPSFHPDGKSVRALCWPVSQVCKYWRDVALASPFLWTSLPRVNLGHHHNPSPKERLEALTELVSRTRNQPLHVSITCRKDTWIGPLLTVLDFILSLSNQWGSISIDAPAELIESIFELMQGRVGRLQSLRLCFLEWHKPETEAEAAKQAALNMFKDAPMLKNVIISGSLTATAGWQLALDTHSLEYLHVGMGSIVHSIKTTPGFEFSKLTTLEMWDRGIFDYSEMADEEVTLAFPALRSLTYQCSDWFDPDERFLLLPVAPHLERLAITAARGDIASLLIGLHKRSTTPANRSHPLKLLYIRVDLSYSFDRDYVRLLKLFSNLETLDMNFPAVEVLDALSKVEGTRTLVPQLKKCAFLFCGENLDRVNTAVARLAYERCERPPLRASQEQLLVELCIHVQYRRELSFAPRQRPGFGINDWVHLGIQPTRLEPWYGHNRQVLRSAYRDASKTIPSMFLKECGEIDVTRLGYRHTVELIDLVDKRYKAEELVDFLETNTNIYLISVAHVFRTEMTEDSKRENSTYRRIVRLLKQVRQDILNRLNDLLFHWIWESTRDKIWIRYIADEDALRDDPERFANAILGISDDLWIYDDF</sequence>
<proteinExistence type="predicted"/>
<evidence type="ECO:0000313" key="1">
    <source>
        <dbReference type="EMBL" id="KAF5322245.1"/>
    </source>
</evidence>
<dbReference type="Proteomes" id="UP000567179">
    <property type="component" value="Unassembled WGS sequence"/>
</dbReference>
<protein>
    <recommendedName>
        <fullName evidence="3">F-box domain-containing protein</fullName>
    </recommendedName>
</protein>
<gene>
    <name evidence="1" type="ORF">D9619_001146</name>
</gene>
<accession>A0A8H5BFE1</accession>
<name>A0A8H5BFE1_9AGAR</name>